<sequence length="91" mass="11160">MYVCIRIIMYSHVCIVYTFIHLIKRCCLFTFDDGYNRNTHIYIHTQTCIHIHMHTRSHTFTHICAYIKTHRRRPIRKQTYTYSHICVLSLR</sequence>
<name>A0A0L8H528_OCTBM</name>
<evidence type="ECO:0000313" key="1">
    <source>
        <dbReference type="EMBL" id="KOF84401.1"/>
    </source>
</evidence>
<reference evidence="1" key="1">
    <citation type="submission" date="2015-07" db="EMBL/GenBank/DDBJ databases">
        <title>MeaNS - Measles Nucleotide Surveillance Program.</title>
        <authorList>
            <person name="Tran T."/>
            <person name="Druce J."/>
        </authorList>
    </citation>
    <scope>NUCLEOTIDE SEQUENCE</scope>
    <source>
        <strain evidence="1">UCB-OBI-ISO-001</strain>
        <tissue evidence="1">Gonad</tissue>
    </source>
</reference>
<protein>
    <submittedName>
        <fullName evidence="1">Uncharacterized protein</fullName>
    </submittedName>
</protein>
<dbReference type="AlphaFoldDB" id="A0A0L8H528"/>
<dbReference type="EMBL" id="KQ419176">
    <property type="protein sequence ID" value="KOF84401.1"/>
    <property type="molecule type" value="Genomic_DNA"/>
</dbReference>
<proteinExistence type="predicted"/>
<organism evidence="1">
    <name type="scientific">Octopus bimaculoides</name>
    <name type="common">California two-spotted octopus</name>
    <dbReference type="NCBI Taxonomy" id="37653"/>
    <lineage>
        <taxon>Eukaryota</taxon>
        <taxon>Metazoa</taxon>
        <taxon>Spiralia</taxon>
        <taxon>Lophotrochozoa</taxon>
        <taxon>Mollusca</taxon>
        <taxon>Cephalopoda</taxon>
        <taxon>Coleoidea</taxon>
        <taxon>Octopodiformes</taxon>
        <taxon>Octopoda</taxon>
        <taxon>Incirrata</taxon>
        <taxon>Octopodidae</taxon>
        <taxon>Octopus</taxon>
    </lineage>
</organism>
<accession>A0A0L8H528</accession>
<gene>
    <name evidence="1" type="ORF">OCBIM_22022150mg</name>
</gene>